<dbReference type="EMBL" id="KQ422351">
    <property type="protein sequence ID" value="KOF75053.1"/>
    <property type="molecule type" value="Genomic_DNA"/>
</dbReference>
<proteinExistence type="predicted"/>
<evidence type="ECO:0000313" key="2">
    <source>
        <dbReference type="EMBL" id="KOF75053.1"/>
    </source>
</evidence>
<accession>A0A0L8GDM4</accession>
<feature type="region of interest" description="Disordered" evidence="1">
    <location>
        <begin position="75"/>
        <end position="110"/>
    </location>
</feature>
<reference evidence="2" key="1">
    <citation type="submission" date="2015-07" db="EMBL/GenBank/DDBJ databases">
        <title>MeaNS - Measles Nucleotide Surveillance Program.</title>
        <authorList>
            <person name="Tran T."/>
            <person name="Druce J."/>
        </authorList>
    </citation>
    <scope>NUCLEOTIDE SEQUENCE</scope>
    <source>
        <strain evidence="2">UCB-OBI-ISO-001</strain>
        <tissue evidence="2">Gonad</tissue>
    </source>
</reference>
<dbReference type="AlphaFoldDB" id="A0A0L8GDM4"/>
<feature type="compositionally biased region" description="Basic and acidic residues" evidence="1">
    <location>
        <begin position="1"/>
        <end position="19"/>
    </location>
</feature>
<organism evidence="2">
    <name type="scientific">Octopus bimaculoides</name>
    <name type="common">California two-spotted octopus</name>
    <dbReference type="NCBI Taxonomy" id="37653"/>
    <lineage>
        <taxon>Eukaryota</taxon>
        <taxon>Metazoa</taxon>
        <taxon>Spiralia</taxon>
        <taxon>Lophotrochozoa</taxon>
        <taxon>Mollusca</taxon>
        <taxon>Cephalopoda</taxon>
        <taxon>Coleoidea</taxon>
        <taxon>Octopodiformes</taxon>
        <taxon>Octopoda</taxon>
        <taxon>Incirrata</taxon>
        <taxon>Octopodidae</taxon>
        <taxon>Octopus</taxon>
    </lineage>
</organism>
<evidence type="ECO:0000256" key="1">
    <source>
        <dbReference type="SAM" id="MobiDB-lite"/>
    </source>
</evidence>
<feature type="region of interest" description="Disordered" evidence="1">
    <location>
        <begin position="1"/>
        <end position="26"/>
    </location>
</feature>
<sequence length="110" mass="13825">RERVRETNRQRDRKTEAERGKKRGKGRDVELRIVFGGKREKKIREMAYERKMREWSEEFRKMRDRETSERLRWGSVRQREREREGEEVRAGKYEREKESEEKYGECEKRR</sequence>
<gene>
    <name evidence="2" type="ORF">OCBIM_22035311mg</name>
</gene>
<protein>
    <submittedName>
        <fullName evidence="2">Uncharacterized protein</fullName>
    </submittedName>
</protein>
<feature type="non-terminal residue" evidence="2">
    <location>
        <position position="1"/>
    </location>
</feature>
<name>A0A0L8GDM4_OCTBM</name>